<gene>
    <name evidence="2" type="ORF">ITX56_09775</name>
</gene>
<feature type="chain" id="PRO_5045524150" evidence="1">
    <location>
        <begin position="20"/>
        <end position="176"/>
    </location>
</feature>
<reference evidence="2 3" key="1">
    <citation type="submission" date="2020-11" db="EMBL/GenBank/DDBJ databases">
        <title>Draft Genome of Enterobacter sp. strain EMC7.</title>
        <authorList>
            <person name="Barman P."/>
            <person name="Sinha S."/>
            <person name="Sen S."/>
            <person name="Chakraborty R."/>
        </authorList>
    </citation>
    <scope>NUCLEOTIDE SEQUENCE [LARGE SCALE GENOMIC DNA]</scope>
    <source>
        <strain evidence="2 3">EMC7</strain>
    </source>
</reference>
<dbReference type="Proteomes" id="UP000706580">
    <property type="component" value="Unassembled WGS sequence"/>
</dbReference>
<keyword evidence="3" id="KW-1185">Reference proteome</keyword>
<evidence type="ECO:0000256" key="1">
    <source>
        <dbReference type="SAM" id="SignalP"/>
    </source>
</evidence>
<protein>
    <submittedName>
        <fullName evidence="2">Uncharacterized protein</fullName>
    </submittedName>
</protein>
<dbReference type="EMBL" id="JADMNK010000004">
    <property type="protein sequence ID" value="MBZ0058092.1"/>
    <property type="molecule type" value="Genomic_DNA"/>
</dbReference>
<accession>A0ABS7RUU8</accession>
<comment type="caution">
    <text evidence="2">The sequence shown here is derived from an EMBL/GenBank/DDBJ whole genome shotgun (WGS) entry which is preliminary data.</text>
</comment>
<proteinExistence type="predicted"/>
<evidence type="ECO:0000313" key="2">
    <source>
        <dbReference type="EMBL" id="MBZ0058092.1"/>
    </source>
</evidence>
<organism evidence="2 3">
    <name type="scientific">Leclercia barmai</name>
    <dbReference type="NCBI Taxonomy" id="2785629"/>
    <lineage>
        <taxon>Bacteria</taxon>
        <taxon>Pseudomonadati</taxon>
        <taxon>Pseudomonadota</taxon>
        <taxon>Gammaproteobacteria</taxon>
        <taxon>Enterobacterales</taxon>
        <taxon>Enterobacteriaceae</taxon>
        <taxon>Leclercia</taxon>
    </lineage>
</organism>
<dbReference type="RefSeq" id="WP_223074540.1">
    <property type="nucleotide sequence ID" value="NZ_JADMNK010000004.1"/>
</dbReference>
<name>A0ABS7RUU8_9ENTR</name>
<sequence>MKKIVLMVALLAISGRGWAECQIFASQQKVSWGNLSPAERQQVKGPLLSLPEKQFQVRVVCSEPQRIRLFPGSDRVQNGTFALGADGEMQIVASHALVDDKPVRLAPVNLADVLPHSSDSENLAILPHQGLAFMDGSETYGKTATVTFTVRSAIKPGAIVERTIWRGNLKIKMDVR</sequence>
<evidence type="ECO:0000313" key="3">
    <source>
        <dbReference type="Proteomes" id="UP000706580"/>
    </source>
</evidence>
<feature type="signal peptide" evidence="1">
    <location>
        <begin position="1"/>
        <end position="19"/>
    </location>
</feature>
<keyword evidence="1" id="KW-0732">Signal</keyword>